<keyword evidence="1" id="KW-0732">Signal</keyword>
<dbReference type="EMBL" id="NVUS01000016">
    <property type="protein sequence ID" value="PCI99332.1"/>
    <property type="molecule type" value="Genomic_DNA"/>
</dbReference>
<dbReference type="PIRSF" id="PIRSF028101">
    <property type="entry name" value="UCP028101"/>
    <property type="match status" value="1"/>
</dbReference>
<dbReference type="SUPFAM" id="SSF69322">
    <property type="entry name" value="Tricorn protease domain 2"/>
    <property type="match status" value="1"/>
</dbReference>
<reference evidence="2" key="2">
    <citation type="journal article" date="2018" name="ISME J.">
        <title>A dynamic microbial community with high functional redundancy inhabits the cold, oxic subseafloor aquifer.</title>
        <authorList>
            <person name="Tully B.J."/>
            <person name="Wheat C.G."/>
            <person name="Glazer B.T."/>
            <person name="Huber J.A."/>
        </authorList>
    </citation>
    <scope>NUCLEOTIDE SEQUENCE</scope>
    <source>
        <strain evidence="2">NORP83</strain>
    </source>
</reference>
<evidence type="ECO:0000313" key="2">
    <source>
        <dbReference type="EMBL" id="PCI99332.1"/>
    </source>
</evidence>
<dbReference type="PROSITE" id="PS51318">
    <property type="entry name" value="TAT"/>
    <property type="match status" value="1"/>
</dbReference>
<evidence type="ECO:0008006" key="3">
    <source>
        <dbReference type="Google" id="ProtNLM"/>
    </source>
</evidence>
<accession>A0A2A4YWY1</accession>
<reference key="1">
    <citation type="submission" date="2017-08" db="EMBL/GenBank/DDBJ databases">
        <title>A dynamic microbial community with high functional redundancy inhabits the cold, oxic subseafloor aquifer.</title>
        <authorList>
            <person name="Tully B.J."/>
            <person name="Wheat C.G."/>
            <person name="Glazer B.T."/>
            <person name="Huber J.A."/>
        </authorList>
    </citation>
    <scope>NUCLEOTIDE SEQUENCE [LARGE SCALE GENOMIC DNA]</scope>
</reference>
<dbReference type="Gene3D" id="2.130.10.10">
    <property type="entry name" value="YVTN repeat-like/Quinoprotein amine dehydrogenase"/>
    <property type="match status" value="1"/>
</dbReference>
<sequence>MLNFSLNRRTLLKSAAVQGLLLPALSVPAWAADELQNYLLCAKNRDGEFIAVKIAEDGQILQQFTLLDRGHGQAKSTNGDLAIFSRRPNNQLYLIDKAGQMRVVYAPDDRHFFGHGVFSPDGKLLYASENDFDNEDVDATGVIGIWDAKRGEKIGEFSSGGIGVHQLMLMADGETLVIANGGILTHPDHPRQKLNLADMQPNLAFVNRKNGQLISKINLPNELHQLSIRHIDVTSKGLVALAMQYQGDRPDEVPLIATVNQNAAFKFVQAPLDLTKRHKQYVGSICFDKSGEFFAASSPRGNIVSFYAKKGQFLSFYSMNDVCAVGAAPTQYQFILASGMGEIDLYNVTQNSVINLAKPSLKTSLYQWDNHMLAL</sequence>
<feature type="chain" id="PRO_5012065485" description="Twin-arginine translocation pathway signal" evidence="1">
    <location>
        <begin position="32"/>
        <end position="375"/>
    </location>
</feature>
<dbReference type="Pfam" id="PF07433">
    <property type="entry name" value="DUF1513"/>
    <property type="match status" value="1"/>
</dbReference>
<organism evidence="2">
    <name type="scientific">OCS116 cluster bacterium</name>
    <dbReference type="NCBI Taxonomy" id="2030921"/>
    <lineage>
        <taxon>Bacteria</taxon>
        <taxon>Pseudomonadati</taxon>
        <taxon>Pseudomonadota</taxon>
        <taxon>Alphaproteobacteria</taxon>
        <taxon>OCS116 cluster</taxon>
    </lineage>
</organism>
<dbReference type="InterPro" id="IPR006311">
    <property type="entry name" value="TAT_signal"/>
</dbReference>
<proteinExistence type="predicted"/>
<gene>
    <name evidence="2" type="ORF">COB13_11930</name>
</gene>
<dbReference type="AlphaFoldDB" id="A0A2A4YWY1"/>
<dbReference type="InterPro" id="IPR015943">
    <property type="entry name" value="WD40/YVTN_repeat-like_dom_sf"/>
</dbReference>
<comment type="caution">
    <text evidence="2">The sequence shown here is derived from an EMBL/GenBank/DDBJ whole genome shotgun (WGS) entry which is preliminary data.</text>
</comment>
<protein>
    <recommendedName>
        <fullName evidence="3">Twin-arginine translocation pathway signal</fullName>
    </recommendedName>
</protein>
<name>A0A2A4YWY1_9PROT</name>
<dbReference type="InterPro" id="IPR008311">
    <property type="entry name" value="UCP028101"/>
</dbReference>
<feature type="signal peptide" evidence="1">
    <location>
        <begin position="1"/>
        <end position="31"/>
    </location>
</feature>
<evidence type="ECO:0000256" key="1">
    <source>
        <dbReference type="SAM" id="SignalP"/>
    </source>
</evidence>